<dbReference type="GO" id="GO:0016616">
    <property type="term" value="F:oxidoreductase activity, acting on the CH-OH group of donors, NAD or NADP as acceptor"/>
    <property type="evidence" value="ECO:0007669"/>
    <property type="project" value="UniProtKB-ARBA"/>
</dbReference>
<dbReference type="InterPro" id="IPR002347">
    <property type="entry name" value="SDR_fam"/>
</dbReference>
<keyword evidence="2" id="KW-0560">Oxidoreductase</keyword>
<evidence type="ECO:0000313" key="4">
    <source>
        <dbReference type="EMBL" id="MWA03251.1"/>
    </source>
</evidence>
<evidence type="ECO:0000256" key="2">
    <source>
        <dbReference type="ARBA" id="ARBA00023002"/>
    </source>
</evidence>
<proteinExistence type="inferred from homology"/>
<accession>A0A6I4MHU9</accession>
<dbReference type="Proteomes" id="UP000462055">
    <property type="component" value="Unassembled WGS sequence"/>
</dbReference>
<evidence type="ECO:0000256" key="1">
    <source>
        <dbReference type="ARBA" id="ARBA00006484"/>
    </source>
</evidence>
<dbReference type="Gene3D" id="3.40.50.720">
    <property type="entry name" value="NAD(P)-binding Rossmann-like Domain"/>
    <property type="match status" value="1"/>
</dbReference>
<evidence type="ECO:0000313" key="5">
    <source>
        <dbReference type="Proteomes" id="UP000462055"/>
    </source>
</evidence>
<dbReference type="InterPro" id="IPR036291">
    <property type="entry name" value="NAD(P)-bd_dom_sf"/>
</dbReference>
<dbReference type="AlphaFoldDB" id="A0A6I4MHU9"/>
<protein>
    <submittedName>
        <fullName evidence="4">SDR family oxidoreductase</fullName>
    </submittedName>
</protein>
<dbReference type="SMART" id="SM00822">
    <property type="entry name" value="PKS_KR"/>
    <property type="match status" value="1"/>
</dbReference>
<dbReference type="GO" id="GO:0048038">
    <property type="term" value="F:quinone binding"/>
    <property type="evidence" value="ECO:0007669"/>
    <property type="project" value="TreeGrafter"/>
</dbReference>
<feature type="domain" description="Ketoreductase" evidence="3">
    <location>
        <begin position="2"/>
        <end position="178"/>
    </location>
</feature>
<organism evidence="4 5">
    <name type="scientific">Actinomadura physcomitrii</name>
    <dbReference type="NCBI Taxonomy" id="2650748"/>
    <lineage>
        <taxon>Bacteria</taxon>
        <taxon>Bacillati</taxon>
        <taxon>Actinomycetota</taxon>
        <taxon>Actinomycetes</taxon>
        <taxon>Streptosporangiales</taxon>
        <taxon>Thermomonosporaceae</taxon>
        <taxon>Actinomadura</taxon>
    </lineage>
</organism>
<dbReference type="PANTHER" id="PTHR42760">
    <property type="entry name" value="SHORT-CHAIN DEHYDROGENASES/REDUCTASES FAMILY MEMBER"/>
    <property type="match status" value="1"/>
</dbReference>
<evidence type="ECO:0000259" key="3">
    <source>
        <dbReference type="SMART" id="SM00822"/>
    </source>
</evidence>
<name>A0A6I4MHU9_9ACTN</name>
<dbReference type="PRINTS" id="PR00081">
    <property type="entry name" value="GDHRDH"/>
</dbReference>
<comment type="caution">
    <text evidence="4">The sequence shown here is derived from an EMBL/GenBank/DDBJ whole genome shotgun (WGS) entry which is preliminary data.</text>
</comment>
<dbReference type="Pfam" id="PF13561">
    <property type="entry name" value="adh_short_C2"/>
    <property type="match status" value="1"/>
</dbReference>
<dbReference type="InterPro" id="IPR057326">
    <property type="entry name" value="KR_dom"/>
</dbReference>
<sequence>MVGALVFGGAGGIGSAVSRRLAREHAVAIGCLRRPERARTLAREIQEAGGTAVVVEADASTDAGVVRSFDVAEELGPLRVVVHCVGGWDFPRITELSEESIDAALRLNLRSALLTLREAARRVADGGRVVLLSSAAAEVAPARQSTYAAAKAGLEAAARVAAKEVAKRGVTVNVVRPGATDTELLHATTSPRAIEAMAGSNAMKRLGTPDDVAGAVMMLCSDDSGWVTGAVVDATGGLR</sequence>
<comment type="similarity">
    <text evidence="1">Belongs to the short-chain dehydrogenases/reductases (SDR) family.</text>
</comment>
<gene>
    <name evidence="4" type="ORF">F8568_023305</name>
</gene>
<dbReference type="GO" id="GO:0006633">
    <property type="term" value="P:fatty acid biosynthetic process"/>
    <property type="evidence" value="ECO:0007669"/>
    <property type="project" value="TreeGrafter"/>
</dbReference>
<dbReference type="EMBL" id="WBMS02000018">
    <property type="protein sequence ID" value="MWA03251.1"/>
    <property type="molecule type" value="Genomic_DNA"/>
</dbReference>
<dbReference type="SUPFAM" id="SSF51735">
    <property type="entry name" value="NAD(P)-binding Rossmann-fold domains"/>
    <property type="match status" value="1"/>
</dbReference>
<dbReference type="PANTHER" id="PTHR42760:SF133">
    <property type="entry name" value="3-OXOACYL-[ACYL-CARRIER-PROTEIN] REDUCTASE"/>
    <property type="match status" value="1"/>
</dbReference>
<keyword evidence="5" id="KW-1185">Reference proteome</keyword>
<reference evidence="4" key="1">
    <citation type="submission" date="2019-12" db="EMBL/GenBank/DDBJ databases">
        <title>Actinomadura physcomitrii sp. nov., a novel actinomycete isolated from moss [Physcomitrium sphaericum (Ludw) Fuernr].</title>
        <authorList>
            <person name="Zhuang X."/>
        </authorList>
    </citation>
    <scope>NUCLEOTIDE SEQUENCE [LARGE SCALE GENOMIC DNA]</scope>
    <source>
        <strain evidence="4">LD22</strain>
    </source>
</reference>